<proteinExistence type="predicted"/>
<dbReference type="PANTHER" id="PTHR43792:SF1">
    <property type="entry name" value="N-ACETYLTRANSFERASE DOMAIN-CONTAINING PROTEIN"/>
    <property type="match status" value="1"/>
</dbReference>
<dbReference type="Proteomes" id="UP000515811">
    <property type="component" value="Chromosome"/>
</dbReference>
<dbReference type="InterPro" id="IPR000182">
    <property type="entry name" value="GNAT_dom"/>
</dbReference>
<dbReference type="GO" id="GO:0016747">
    <property type="term" value="F:acyltransferase activity, transferring groups other than amino-acyl groups"/>
    <property type="evidence" value="ECO:0007669"/>
    <property type="project" value="InterPro"/>
</dbReference>
<protein>
    <submittedName>
        <fullName evidence="2">GNAT family N-acetyltransferase</fullName>
    </submittedName>
</protein>
<dbReference type="KEGG" id="drg:H9K76_10490"/>
<sequence length="204" mass="23124">MRAHTVVPGERLCSDRVRLRQWGRDDFAPFATLNCDPEVMRHFPALLSREQSDAHAARIRALIEERGWGFWAVDSRQENGGPRFMGFVGLHIPQADLPFSPCVEIGWRLARPYWGRGLASEAAALAMRVGFEVLNLPEIVAFTALENLRSSNVMKRLGMLSDPAEDFDHPSVPEGHPVRRHCLYRITRDEWVARAGQSLRLQQG</sequence>
<evidence type="ECO:0000259" key="1">
    <source>
        <dbReference type="PROSITE" id="PS51186"/>
    </source>
</evidence>
<dbReference type="SUPFAM" id="SSF55729">
    <property type="entry name" value="Acyl-CoA N-acyltransferases (Nat)"/>
    <property type="match status" value="1"/>
</dbReference>
<keyword evidence="2" id="KW-0808">Transferase</keyword>
<dbReference type="EMBL" id="CP060714">
    <property type="protein sequence ID" value="QNN59575.1"/>
    <property type="molecule type" value="Genomic_DNA"/>
</dbReference>
<accession>A0A7G9RVF0</accession>
<feature type="domain" description="N-acetyltransferase" evidence="1">
    <location>
        <begin position="30"/>
        <end position="189"/>
    </location>
</feature>
<name>A0A7G9RVF0_9BURK</name>
<gene>
    <name evidence="2" type="ORF">H9K76_10490</name>
</gene>
<evidence type="ECO:0000313" key="2">
    <source>
        <dbReference type="EMBL" id="QNN59575.1"/>
    </source>
</evidence>
<evidence type="ECO:0000313" key="3">
    <source>
        <dbReference type="Proteomes" id="UP000515811"/>
    </source>
</evidence>
<dbReference type="PROSITE" id="PS51186">
    <property type="entry name" value="GNAT"/>
    <property type="match status" value="1"/>
</dbReference>
<dbReference type="PANTHER" id="PTHR43792">
    <property type="entry name" value="GNAT FAMILY, PUTATIVE (AFU_ORTHOLOGUE AFUA_3G00765)-RELATED-RELATED"/>
    <property type="match status" value="1"/>
</dbReference>
<organism evidence="2 3">
    <name type="scientific">Diaphorobacter ruginosibacter</name>
    <dbReference type="NCBI Taxonomy" id="1715720"/>
    <lineage>
        <taxon>Bacteria</taxon>
        <taxon>Pseudomonadati</taxon>
        <taxon>Pseudomonadota</taxon>
        <taxon>Betaproteobacteria</taxon>
        <taxon>Burkholderiales</taxon>
        <taxon>Comamonadaceae</taxon>
        <taxon>Diaphorobacter</taxon>
    </lineage>
</organism>
<keyword evidence="3" id="KW-1185">Reference proteome</keyword>
<dbReference type="InterPro" id="IPR051531">
    <property type="entry name" value="N-acetyltransferase"/>
</dbReference>
<dbReference type="Pfam" id="PF13302">
    <property type="entry name" value="Acetyltransf_3"/>
    <property type="match status" value="1"/>
</dbReference>
<dbReference type="InterPro" id="IPR016181">
    <property type="entry name" value="Acyl_CoA_acyltransferase"/>
</dbReference>
<dbReference type="AlphaFoldDB" id="A0A7G9RVF0"/>
<dbReference type="Gene3D" id="3.40.630.30">
    <property type="match status" value="1"/>
</dbReference>
<dbReference type="RefSeq" id="WP_187600586.1">
    <property type="nucleotide sequence ID" value="NZ_CP060714.1"/>
</dbReference>
<reference evidence="2 3" key="1">
    <citation type="submission" date="2020-08" db="EMBL/GenBank/DDBJ databases">
        <title>Genome sequence of Diaphorobacter ruginosibacter DSM 27467T.</title>
        <authorList>
            <person name="Hyun D.-W."/>
            <person name="Bae J.-W."/>
        </authorList>
    </citation>
    <scope>NUCLEOTIDE SEQUENCE [LARGE SCALE GENOMIC DNA]</scope>
    <source>
        <strain evidence="2 3">DSM 27467</strain>
    </source>
</reference>